<evidence type="ECO:0000313" key="3">
    <source>
        <dbReference type="Proteomes" id="UP000001064"/>
    </source>
</evidence>
<proteinExistence type="predicted"/>
<dbReference type="PANTHER" id="PTHR11695">
    <property type="entry name" value="ALCOHOL DEHYDROGENASE RELATED"/>
    <property type="match status" value="1"/>
</dbReference>
<dbReference type="Gene3D" id="3.90.180.10">
    <property type="entry name" value="Medium-chain alcohol dehydrogenases, catalytic domain"/>
    <property type="match status" value="1"/>
</dbReference>
<dbReference type="InterPro" id="IPR036291">
    <property type="entry name" value="NAD(P)-bd_dom_sf"/>
</dbReference>
<dbReference type="InterPro" id="IPR020843">
    <property type="entry name" value="ER"/>
</dbReference>
<dbReference type="RefSeq" id="XP_003293844.1">
    <property type="nucleotide sequence ID" value="XM_003293796.1"/>
</dbReference>
<reference evidence="3" key="1">
    <citation type="journal article" date="2011" name="Genome Biol.">
        <title>Comparative genomics of the social amoebae Dictyostelium discoideum and Dictyostelium purpureum.</title>
        <authorList>
            <consortium name="US DOE Joint Genome Institute (JGI-PGF)"/>
            <person name="Sucgang R."/>
            <person name="Kuo A."/>
            <person name="Tian X."/>
            <person name="Salerno W."/>
            <person name="Parikh A."/>
            <person name="Feasley C.L."/>
            <person name="Dalin E."/>
            <person name="Tu H."/>
            <person name="Huang E."/>
            <person name="Barry K."/>
            <person name="Lindquist E."/>
            <person name="Shapiro H."/>
            <person name="Bruce D."/>
            <person name="Schmutz J."/>
            <person name="Salamov A."/>
            <person name="Fey P."/>
            <person name="Gaudet P."/>
            <person name="Anjard C."/>
            <person name="Babu M.M."/>
            <person name="Basu S."/>
            <person name="Bushmanova Y."/>
            <person name="van der Wel H."/>
            <person name="Katoh-Kurasawa M."/>
            <person name="Dinh C."/>
            <person name="Coutinho P.M."/>
            <person name="Saito T."/>
            <person name="Elias M."/>
            <person name="Schaap P."/>
            <person name="Kay R.R."/>
            <person name="Henrissat B."/>
            <person name="Eichinger L."/>
            <person name="Rivero F."/>
            <person name="Putnam N.H."/>
            <person name="West C.M."/>
            <person name="Loomis W.F."/>
            <person name="Chisholm R.L."/>
            <person name="Shaulsky G."/>
            <person name="Strassmann J.E."/>
            <person name="Queller D.C."/>
            <person name="Kuspa A."/>
            <person name="Grigoriev I.V."/>
        </authorList>
    </citation>
    <scope>NUCLEOTIDE SEQUENCE [LARGE SCALE GENOMIC DNA]</scope>
    <source>
        <strain evidence="3">QSDP1</strain>
    </source>
</reference>
<dbReference type="SUPFAM" id="SSF51735">
    <property type="entry name" value="NAD(P)-binding Rossmann-fold domains"/>
    <property type="match status" value="1"/>
</dbReference>
<dbReference type="EMBL" id="GL871409">
    <property type="protein sequence ID" value="EGC29626.1"/>
    <property type="molecule type" value="Genomic_DNA"/>
</dbReference>
<dbReference type="FunCoup" id="F1A2F2">
    <property type="interactions" value="227"/>
</dbReference>
<dbReference type="InParanoid" id="F1A2F2"/>
<dbReference type="InterPro" id="IPR050700">
    <property type="entry name" value="YIM1/Zinc_Alcohol_DH_Fams"/>
</dbReference>
<evidence type="ECO:0000259" key="1">
    <source>
        <dbReference type="SMART" id="SM00829"/>
    </source>
</evidence>
<dbReference type="InterPro" id="IPR013154">
    <property type="entry name" value="ADH-like_N"/>
</dbReference>
<dbReference type="STRING" id="5786.F1A2F2"/>
<dbReference type="PANTHER" id="PTHR11695:SF294">
    <property type="entry name" value="RETICULON-4-INTERACTING PROTEIN 1, MITOCHONDRIAL"/>
    <property type="match status" value="1"/>
</dbReference>
<dbReference type="InterPro" id="IPR011032">
    <property type="entry name" value="GroES-like_sf"/>
</dbReference>
<dbReference type="eggNOG" id="KOG1198">
    <property type="taxonomic scope" value="Eukaryota"/>
</dbReference>
<accession>F1A2F2</accession>
<dbReference type="Pfam" id="PF08240">
    <property type="entry name" value="ADH_N"/>
    <property type="match status" value="1"/>
</dbReference>
<name>F1A2F2_DICPU</name>
<dbReference type="AlphaFoldDB" id="F1A2F2"/>
<evidence type="ECO:0000313" key="2">
    <source>
        <dbReference type="EMBL" id="EGC29626.1"/>
    </source>
</evidence>
<dbReference type="KEGG" id="dpp:DICPUDRAFT_42599"/>
<dbReference type="GeneID" id="10505161"/>
<dbReference type="Gene3D" id="3.40.50.720">
    <property type="entry name" value="NAD(P)-binding Rossmann-like Domain"/>
    <property type="match status" value="1"/>
</dbReference>
<sequence>MKGVFLDRYGESLDNLSYKTDIPVYNPQKSQVLIKVKSTSINPLDNVMRKGYAQSIVDLKLKLPYILGRECSGEIVRMGDDVWDFEVGDQVWSATAPFSNGSHCEYVLVNESEISKKPKNLSYQEAASIPFTSLTAWNAIFNVSATVTPEKRVLVNGGNGGVGFFIINLLKKHLGVHHVTATCRPQHFEKLKLIAGADQTIDYNEASLLGKTDTQLYDIVFNCVDGGEAMEFKCVEVLKNGGNLIGFNGPMVRYSDKDGILQGLTMGVMESNKVSEKIKQKFNKSIKVDYTLFTPSGETLKEISKLYENKILLPNIDKQFHLSDIKSAYQCFESSSSNGKVIINI</sequence>
<dbReference type="OMA" id="PVVPGWD"/>
<gene>
    <name evidence="2" type="ORF">DICPUDRAFT_42599</name>
</gene>
<dbReference type="Proteomes" id="UP000001064">
    <property type="component" value="Unassembled WGS sequence"/>
</dbReference>
<keyword evidence="3" id="KW-1185">Reference proteome</keyword>
<organism evidence="2 3">
    <name type="scientific">Dictyostelium purpureum</name>
    <name type="common">Slime mold</name>
    <dbReference type="NCBI Taxonomy" id="5786"/>
    <lineage>
        <taxon>Eukaryota</taxon>
        <taxon>Amoebozoa</taxon>
        <taxon>Evosea</taxon>
        <taxon>Eumycetozoa</taxon>
        <taxon>Dictyostelia</taxon>
        <taxon>Dictyosteliales</taxon>
        <taxon>Dictyosteliaceae</taxon>
        <taxon>Dictyostelium</taxon>
    </lineage>
</organism>
<dbReference type="SMART" id="SM00829">
    <property type="entry name" value="PKS_ER"/>
    <property type="match status" value="1"/>
</dbReference>
<feature type="domain" description="Enoyl reductase (ER)" evidence="1">
    <location>
        <begin position="11"/>
        <end position="343"/>
    </location>
</feature>
<dbReference type="Pfam" id="PF13602">
    <property type="entry name" value="ADH_zinc_N_2"/>
    <property type="match status" value="1"/>
</dbReference>
<protein>
    <recommendedName>
        <fullName evidence="1">Enoyl reductase (ER) domain-containing protein</fullName>
    </recommendedName>
</protein>
<dbReference type="SUPFAM" id="SSF50129">
    <property type="entry name" value="GroES-like"/>
    <property type="match status" value="1"/>
</dbReference>
<dbReference type="GO" id="GO:0016491">
    <property type="term" value="F:oxidoreductase activity"/>
    <property type="evidence" value="ECO:0007669"/>
    <property type="project" value="InterPro"/>
</dbReference>
<dbReference type="VEuPathDB" id="AmoebaDB:DICPUDRAFT_42599"/>
<dbReference type="OrthoDB" id="17092at2759"/>